<keyword evidence="2" id="KW-1185">Reference proteome</keyword>
<reference evidence="1 2" key="1">
    <citation type="submission" date="2023-09" db="EMBL/GenBank/DDBJ databases">
        <authorList>
            <person name="Rey-Velasco X."/>
        </authorList>
    </citation>
    <scope>NUCLEOTIDE SEQUENCE [LARGE SCALE GENOMIC DNA]</scope>
    <source>
        <strain evidence="1 2">W431</strain>
    </source>
</reference>
<dbReference type="EMBL" id="JAVRIF010000006">
    <property type="protein sequence ID" value="MDT0604335.1"/>
    <property type="molecule type" value="Genomic_DNA"/>
</dbReference>
<protein>
    <recommendedName>
        <fullName evidence="3">DUF2787 domain-containing protein</fullName>
    </recommendedName>
</protein>
<comment type="caution">
    <text evidence="1">The sequence shown here is derived from an EMBL/GenBank/DDBJ whole genome shotgun (WGS) entry which is preliminary data.</text>
</comment>
<dbReference type="Proteomes" id="UP001266357">
    <property type="component" value="Unassembled WGS sequence"/>
</dbReference>
<sequence length="154" mass="17724">MSFLPPEIFNTAVKNVTLKGTSVDSSRMPERIKDKLLYLLNGEVQRQDDVILKTCSLGLPLGYSVRLNVDVEYFGGWDFEIDLKLVDCIIRPCDRLHIEYVFELADIWGPEYATGEPWDDEMNCYMNPEINDLLELPVMDLIVNLLNSKYGRCI</sequence>
<evidence type="ECO:0008006" key="3">
    <source>
        <dbReference type="Google" id="ProtNLM"/>
    </source>
</evidence>
<organism evidence="1 2">
    <name type="scientific">Thalassotalea castellviae</name>
    <dbReference type="NCBI Taxonomy" id="3075612"/>
    <lineage>
        <taxon>Bacteria</taxon>
        <taxon>Pseudomonadati</taxon>
        <taxon>Pseudomonadota</taxon>
        <taxon>Gammaproteobacteria</taxon>
        <taxon>Alteromonadales</taxon>
        <taxon>Colwelliaceae</taxon>
        <taxon>Thalassotalea</taxon>
    </lineage>
</organism>
<evidence type="ECO:0000313" key="2">
    <source>
        <dbReference type="Proteomes" id="UP001266357"/>
    </source>
</evidence>
<accession>A0ABU3A316</accession>
<proteinExistence type="predicted"/>
<evidence type="ECO:0000313" key="1">
    <source>
        <dbReference type="EMBL" id="MDT0604335.1"/>
    </source>
</evidence>
<dbReference type="RefSeq" id="WP_311582213.1">
    <property type="nucleotide sequence ID" value="NZ_JAVRIF010000006.1"/>
</dbReference>
<name>A0ABU3A316_9GAMM</name>
<gene>
    <name evidence="1" type="ORF">RM573_12075</name>
</gene>